<keyword evidence="1" id="KW-0732">Signal</keyword>
<evidence type="ECO:0008006" key="4">
    <source>
        <dbReference type="Google" id="ProtNLM"/>
    </source>
</evidence>
<gene>
    <name evidence="2" type="ORF">Taro_020903</name>
</gene>
<proteinExistence type="predicted"/>
<evidence type="ECO:0000256" key="1">
    <source>
        <dbReference type="SAM" id="SignalP"/>
    </source>
</evidence>
<protein>
    <recommendedName>
        <fullName evidence="4">Secreted protein</fullName>
    </recommendedName>
</protein>
<evidence type="ECO:0000313" key="2">
    <source>
        <dbReference type="EMBL" id="MQL88342.1"/>
    </source>
</evidence>
<reference evidence="2" key="1">
    <citation type="submission" date="2017-07" db="EMBL/GenBank/DDBJ databases">
        <title>Taro Niue Genome Assembly and Annotation.</title>
        <authorList>
            <person name="Atibalentja N."/>
            <person name="Keating K."/>
            <person name="Fields C.J."/>
        </authorList>
    </citation>
    <scope>NUCLEOTIDE SEQUENCE</scope>
    <source>
        <strain evidence="2">Niue_2</strain>
        <tissue evidence="2">Leaf</tissue>
    </source>
</reference>
<dbReference type="AlphaFoldDB" id="A0A843UPW0"/>
<organism evidence="2 3">
    <name type="scientific">Colocasia esculenta</name>
    <name type="common">Wild taro</name>
    <name type="synonym">Arum esculentum</name>
    <dbReference type="NCBI Taxonomy" id="4460"/>
    <lineage>
        <taxon>Eukaryota</taxon>
        <taxon>Viridiplantae</taxon>
        <taxon>Streptophyta</taxon>
        <taxon>Embryophyta</taxon>
        <taxon>Tracheophyta</taxon>
        <taxon>Spermatophyta</taxon>
        <taxon>Magnoliopsida</taxon>
        <taxon>Liliopsida</taxon>
        <taxon>Araceae</taxon>
        <taxon>Aroideae</taxon>
        <taxon>Colocasieae</taxon>
        <taxon>Colocasia</taxon>
    </lineage>
</organism>
<feature type="signal peptide" evidence="1">
    <location>
        <begin position="1"/>
        <end position="19"/>
    </location>
</feature>
<dbReference type="EMBL" id="NMUH01001048">
    <property type="protein sequence ID" value="MQL88342.1"/>
    <property type="molecule type" value="Genomic_DNA"/>
</dbReference>
<accession>A0A843UPW0</accession>
<comment type="caution">
    <text evidence="2">The sequence shown here is derived from an EMBL/GenBank/DDBJ whole genome shotgun (WGS) entry which is preliminary data.</text>
</comment>
<name>A0A843UPW0_COLES</name>
<dbReference type="Proteomes" id="UP000652761">
    <property type="component" value="Unassembled WGS sequence"/>
</dbReference>
<keyword evidence="3" id="KW-1185">Reference proteome</keyword>
<sequence length="105" mass="12030">MRLWSHVVAPVFRELLCLGGCAPRVTNRAKVFFTGRLVEGVEVNPPPHSHNCWVKMLRFVLLCGGLPRRDSVTDYGESRRGSYSFCELSDLRPTERMRLSLKHDD</sequence>
<feature type="chain" id="PRO_5032399204" description="Secreted protein" evidence="1">
    <location>
        <begin position="20"/>
        <end position="105"/>
    </location>
</feature>
<evidence type="ECO:0000313" key="3">
    <source>
        <dbReference type="Proteomes" id="UP000652761"/>
    </source>
</evidence>